<proteinExistence type="predicted"/>
<dbReference type="GO" id="GO:0004113">
    <property type="term" value="F:2',3'-cyclic-nucleotide 3'-phosphodiesterase activity"/>
    <property type="evidence" value="ECO:0007669"/>
    <property type="project" value="TreeGrafter"/>
</dbReference>
<dbReference type="Proteomes" id="UP000034644">
    <property type="component" value="Unassembled WGS sequence"/>
</dbReference>
<sequence length="287" mass="31242">MLSAKPARLNTPDNMKILFFGDIIGAPGRKALAKILPAWREKYAPDLAVANGENIAHGKGVTERTFQELLAAGVDAVTSGNHIWRHKEAISLLENKKLPLLRPYNFPPSLPGRGFLELEAGVSRVLIINLIGRVFMYSHYDDPFRAADEILRERHLNGSDDEAAEKYGAIIVDWHAEATSEKAALGWYLDGRVSAVLGTHTHVPTADAKILPKGTAFVSDVGMVGPENSIIGVEREPILEGFLKQIKVKADVASGPVEVNAVLVEIDFKTGLAVKIERLRETGVVAD</sequence>
<evidence type="ECO:0000256" key="1">
    <source>
        <dbReference type="PIRSR" id="PIRSR004789-50"/>
    </source>
</evidence>
<dbReference type="NCBIfam" id="TIGR00282">
    <property type="entry name" value="TIGR00282 family metallophosphoesterase"/>
    <property type="match status" value="1"/>
</dbReference>
<feature type="binding site" evidence="2">
    <location>
        <position position="53"/>
    </location>
    <ligand>
        <name>Fe cation</name>
        <dbReference type="ChEBI" id="CHEBI:24875"/>
        <label>2</label>
    </ligand>
</feature>
<dbReference type="PIRSF" id="PIRSF004789">
    <property type="entry name" value="DR1281"/>
    <property type="match status" value="1"/>
</dbReference>
<dbReference type="SUPFAM" id="SSF56300">
    <property type="entry name" value="Metallo-dependent phosphatases"/>
    <property type="match status" value="1"/>
</dbReference>
<feature type="binding site" evidence="2">
    <location>
        <position position="53"/>
    </location>
    <ligand>
        <name>Fe cation</name>
        <dbReference type="ChEBI" id="CHEBI:24875"/>
        <label>1</label>
    </ligand>
</feature>
<dbReference type="Gene3D" id="3.60.21.10">
    <property type="match status" value="1"/>
</dbReference>
<feature type="binding site" evidence="2">
    <location>
        <position position="202"/>
    </location>
    <ligand>
        <name>Fe cation</name>
        <dbReference type="ChEBI" id="CHEBI:24875"/>
        <label>1</label>
    </ligand>
</feature>
<dbReference type="GO" id="GO:0046872">
    <property type="term" value="F:metal ion binding"/>
    <property type="evidence" value="ECO:0007669"/>
    <property type="project" value="UniProtKB-KW"/>
</dbReference>
<gene>
    <name evidence="3" type="ORF">UX27_C0029G0009</name>
</gene>
<feature type="binding site" evidence="2">
    <location>
        <position position="175"/>
    </location>
    <ligand>
        <name>Fe cation</name>
        <dbReference type="ChEBI" id="CHEBI:24875"/>
        <label>2</label>
    </ligand>
</feature>
<dbReference type="PANTHER" id="PTHR36303">
    <property type="entry name" value="2',3'-CYCLIC-NUCLEOTIDE 2'-PHOSPHODIESTERASE"/>
    <property type="match status" value="1"/>
</dbReference>
<feature type="binding site" evidence="2">
    <location>
        <position position="22"/>
    </location>
    <ligand>
        <name>Fe cation</name>
        <dbReference type="ChEBI" id="CHEBI:24875"/>
        <label>1</label>
    </ligand>
</feature>
<organism evidence="3 4">
    <name type="scientific">Candidatus Azambacteria bacterium GW2011_GWA2_45_90</name>
    <dbReference type="NCBI Taxonomy" id="1618614"/>
    <lineage>
        <taxon>Bacteria</taxon>
        <taxon>Candidatus Azamiibacteriota</taxon>
    </lineage>
</organism>
<name>A0A0G1NBA7_9BACT</name>
<evidence type="ECO:0000313" key="3">
    <source>
        <dbReference type="EMBL" id="KKU17617.1"/>
    </source>
</evidence>
<comment type="caution">
    <text evidence="3">The sequence shown here is derived from an EMBL/GenBank/DDBJ whole genome shotgun (WGS) entry which is preliminary data.</text>
</comment>
<dbReference type="InterPro" id="IPR005235">
    <property type="entry name" value="YmdB-like"/>
</dbReference>
<evidence type="ECO:0000313" key="4">
    <source>
        <dbReference type="Proteomes" id="UP000034644"/>
    </source>
</evidence>
<keyword evidence="2" id="KW-0479">Metal-binding</keyword>
<feature type="active site" description="Proton donor" evidence="1">
    <location>
        <position position="82"/>
    </location>
</feature>
<feature type="binding site" evidence="2">
    <location>
        <position position="54"/>
    </location>
    <ligand>
        <name>Fe cation</name>
        <dbReference type="ChEBI" id="CHEBI:24875"/>
        <label>1</label>
    </ligand>
</feature>
<feature type="binding site" evidence="2">
    <location>
        <position position="81"/>
    </location>
    <ligand>
        <name>Fe cation</name>
        <dbReference type="ChEBI" id="CHEBI:24875"/>
        <label>2</label>
    </ligand>
</feature>
<reference evidence="3 4" key="1">
    <citation type="journal article" date="2015" name="Nature">
        <title>rRNA introns, odd ribosomes, and small enigmatic genomes across a large radiation of phyla.</title>
        <authorList>
            <person name="Brown C.T."/>
            <person name="Hug L.A."/>
            <person name="Thomas B.C."/>
            <person name="Sharon I."/>
            <person name="Castelle C.J."/>
            <person name="Singh A."/>
            <person name="Wilkins M.J."/>
            <person name="Williams K.H."/>
            <person name="Banfield J.F."/>
        </authorList>
    </citation>
    <scope>NUCLEOTIDE SEQUENCE [LARGE SCALE GENOMIC DNA]</scope>
</reference>
<dbReference type="AlphaFoldDB" id="A0A0G1NBA7"/>
<feature type="binding site" evidence="2">
    <location>
        <position position="200"/>
    </location>
    <ligand>
        <name>Fe cation</name>
        <dbReference type="ChEBI" id="CHEBI:24875"/>
        <label>2</label>
    </ligand>
</feature>
<accession>A0A0G1NBA7</accession>
<dbReference type="PATRIC" id="fig|1618614.3.peg.393"/>
<dbReference type="PANTHER" id="PTHR36303:SF1">
    <property type="entry name" value="2',3'-CYCLIC-NUCLEOTIDE 2'-PHOSPHODIESTERASE"/>
    <property type="match status" value="1"/>
</dbReference>
<protein>
    <submittedName>
        <fullName evidence="3">Metallophosphoesterase</fullName>
    </submittedName>
</protein>
<dbReference type="Pfam" id="PF13277">
    <property type="entry name" value="YmdB"/>
    <property type="match status" value="1"/>
</dbReference>
<dbReference type="EMBL" id="LCLO01000029">
    <property type="protein sequence ID" value="KKU17617.1"/>
    <property type="molecule type" value="Genomic_DNA"/>
</dbReference>
<dbReference type="InterPro" id="IPR029052">
    <property type="entry name" value="Metallo-depent_PP-like"/>
</dbReference>
<evidence type="ECO:0000256" key="2">
    <source>
        <dbReference type="PIRSR" id="PIRSR004789-51"/>
    </source>
</evidence>